<feature type="site" description="Interaction with DNA" evidence="10">
    <location>
        <position position="482"/>
    </location>
</feature>
<dbReference type="Gene3D" id="3.40.50.670">
    <property type="match status" value="1"/>
</dbReference>
<dbReference type="EC" id="5.6.2.2" evidence="10"/>
<keyword evidence="5 10" id="KW-0067">ATP-binding</keyword>
<dbReference type="InterPro" id="IPR036890">
    <property type="entry name" value="HATPase_C_sf"/>
</dbReference>
<dbReference type="AlphaFoldDB" id="A0A9D2DJT3"/>
<dbReference type="InterPro" id="IPR000565">
    <property type="entry name" value="Topo_IIA_B"/>
</dbReference>
<dbReference type="NCBIfam" id="TIGR01059">
    <property type="entry name" value="gyrB"/>
    <property type="match status" value="1"/>
</dbReference>
<dbReference type="Gene3D" id="3.30.565.10">
    <property type="entry name" value="Histidine kinase-like ATPase, C-terminal domain"/>
    <property type="match status" value="1"/>
</dbReference>
<feature type="binding site" evidence="10">
    <location>
        <position position="533"/>
    </location>
    <ligand>
        <name>Mg(2+)</name>
        <dbReference type="ChEBI" id="CHEBI:18420"/>
        <label>1</label>
        <note>catalytic</note>
    </ligand>
</feature>
<feature type="site" description="Interaction with DNA" evidence="10">
    <location>
        <position position="479"/>
    </location>
</feature>
<comment type="miscellaneous">
    <text evidence="10">Few gyrases are as efficient as E.coli at forming negative supercoils. Not all organisms have 2 type II topoisomerases; in organisms with a single type II topoisomerase this enzyme also has to decatenate newly replicated chromosomes.</text>
</comment>
<comment type="function">
    <text evidence="10">A type II topoisomerase that negatively supercoils closed circular double-stranded (ds) DNA in an ATP-dependent manner to modulate DNA topology and maintain chromosomes in an underwound state. Negative supercoiling favors strand separation, and DNA replication, transcription, recombination and repair, all of which involve strand separation. Also able to catalyze the interconversion of other topological isomers of dsDNA rings, including catenanes and knotted rings. Type II topoisomerases break and join 2 DNA strands simultaneously in an ATP-dependent manner.</text>
</comment>
<comment type="subunit">
    <text evidence="10">Heterotetramer, composed of two GyrA and two GyrB chains. In the heterotetramer, GyrA contains the active site tyrosine that forms a transient covalent intermediate with DNA, while GyrB binds cofactors and catalyzes ATP hydrolysis.</text>
</comment>
<feature type="binding site" evidence="10">
    <location>
        <position position="533"/>
    </location>
    <ligand>
        <name>Mg(2+)</name>
        <dbReference type="ChEBI" id="CHEBI:18420"/>
        <label>2</label>
    </ligand>
</feature>
<comment type="caution">
    <text evidence="13">The sequence shown here is derived from an EMBL/GenBank/DDBJ whole genome shotgun (WGS) entry which is preliminary data.</text>
</comment>
<evidence type="ECO:0000256" key="5">
    <source>
        <dbReference type="ARBA" id="ARBA00022840"/>
    </source>
</evidence>
<dbReference type="InterPro" id="IPR002288">
    <property type="entry name" value="DNA_gyrase_B_C"/>
</dbReference>
<feature type="binding site" evidence="10">
    <location>
        <position position="535"/>
    </location>
    <ligand>
        <name>Mg(2+)</name>
        <dbReference type="ChEBI" id="CHEBI:18420"/>
        <label>2</label>
    </ligand>
</feature>
<sequence>MLVLALAERKNALTGEDVSVAKKNDYGGESIKILEGLEAVRKRPGMYIGTTSAAGLHHLVWEIVDNSVDEAMAGFCSKIKVTVHPDNSITVDDNGRGIPVEKHPVKKIPTLEVVLTILHAGGKFDNNAYKVSGGLHGVGVSVVNALSKKLVAQVRRDGKVYEMAFERGKTVQKMKVVGTSKATGTSITFWPDEEIFETTTYSYDTLHDHLQETAFLNKNLKIVLVDERELVPRTDEFCYAGGIVDFVKFLNNEKDILPGLSRPIYIEGRSAADAPESQMGEVEVSMQWNTGYSEHTLSFANDIYTEEGGMHLEGFRTALTKVINDYGRRQNIIKEKDPNLTGDDIREGLTAVISVKLPDPQFEGQTKAKLGSSYMRTLTNRIVSQGLAEYLEEHPNQAKEILKKASQAAKGRLAAQKARQATRRKSLLESAALPGKLADCSVRDPEMTELFIVEGDSAGGSAKDGRRRDIQAILPLRGKILNVERVGDHRAFSSDTIQALITAIGTGVTTGSGEGGDFDITKARYHKIIIMTDADVDGAHIRILLMTFFYKYMRPLIDAGYVYIATPPIFGIKVRNKIHYVYPDGKTPEDEILNRSIRELGLNPNEEDEGDAKSQAAIKGSGRRRKGYSVQRYKGLGEMDPKQLASTTMDPKTRILQRVTIEDAAMADRAVRELMGNQVEYRRDYIEKHAHDARFLDA</sequence>
<dbReference type="SUPFAM" id="SSF56719">
    <property type="entry name" value="Type II DNA topoisomerase"/>
    <property type="match status" value="1"/>
</dbReference>
<dbReference type="GO" id="GO:0005694">
    <property type="term" value="C:chromosome"/>
    <property type="evidence" value="ECO:0007669"/>
    <property type="project" value="InterPro"/>
</dbReference>
<dbReference type="Pfam" id="PF01751">
    <property type="entry name" value="Toprim"/>
    <property type="match status" value="1"/>
</dbReference>
<reference evidence="13" key="1">
    <citation type="journal article" date="2021" name="PeerJ">
        <title>Extensive microbial diversity within the chicken gut microbiome revealed by metagenomics and culture.</title>
        <authorList>
            <person name="Gilroy R."/>
            <person name="Ravi A."/>
            <person name="Getino M."/>
            <person name="Pursley I."/>
            <person name="Horton D.L."/>
            <person name="Alikhan N.F."/>
            <person name="Baker D."/>
            <person name="Gharbi K."/>
            <person name="Hall N."/>
            <person name="Watson M."/>
            <person name="Adriaenssens E.M."/>
            <person name="Foster-Nyarko E."/>
            <person name="Jarju S."/>
            <person name="Secka A."/>
            <person name="Antonio M."/>
            <person name="Oren A."/>
            <person name="Chaudhuri R.R."/>
            <person name="La Ragione R."/>
            <person name="Hildebrand F."/>
            <person name="Pallen M.J."/>
        </authorList>
    </citation>
    <scope>NUCLEOTIDE SEQUENCE</scope>
    <source>
        <strain evidence="13">ChiHecolR3B27-1887</strain>
    </source>
</reference>
<dbReference type="PROSITE" id="PS00177">
    <property type="entry name" value="TOPOISOMERASE_II"/>
    <property type="match status" value="1"/>
</dbReference>
<evidence type="ECO:0000313" key="13">
    <source>
        <dbReference type="EMBL" id="HIZ18218.1"/>
    </source>
</evidence>
<organism evidence="13 14">
    <name type="scientific">Candidatus Olsenella stercoravium</name>
    <dbReference type="NCBI Taxonomy" id="2838713"/>
    <lineage>
        <taxon>Bacteria</taxon>
        <taxon>Bacillati</taxon>
        <taxon>Actinomycetota</taxon>
        <taxon>Coriobacteriia</taxon>
        <taxon>Coriobacteriales</taxon>
        <taxon>Atopobiaceae</taxon>
        <taxon>Olsenella</taxon>
    </lineage>
</organism>
<dbReference type="Gene3D" id="3.30.230.10">
    <property type="match status" value="1"/>
</dbReference>
<reference evidence="13" key="2">
    <citation type="submission" date="2021-04" db="EMBL/GenBank/DDBJ databases">
        <authorList>
            <person name="Gilroy R."/>
        </authorList>
    </citation>
    <scope>NUCLEOTIDE SEQUENCE</scope>
    <source>
        <strain evidence="13">ChiHecolR3B27-1887</strain>
    </source>
</reference>
<dbReference type="GO" id="GO:0005524">
    <property type="term" value="F:ATP binding"/>
    <property type="evidence" value="ECO:0007669"/>
    <property type="project" value="UniProtKB-UniRule"/>
</dbReference>
<dbReference type="Pfam" id="PF00986">
    <property type="entry name" value="DNA_gyraseB_C"/>
    <property type="match status" value="1"/>
</dbReference>
<dbReference type="GO" id="GO:0006265">
    <property type="term" value="P:DNA topological change"/>
    <property type="evidence" value="ECO:0007669"/>
    <property type="project" value="UniProtKB-UniRule"/>
</dbReference>
<evidence type="ECO:0000256" key="7">
    <source>
        <dbReference type="ARBA" id="ARBA00023029"/>
    </source>
</evidence>
<evidence type="ECO:0000256" key="2">
    <source>
        <dbReference type="ARBA" id="ARBA00010708"/>
    </source>
</evidence>
<dbReference type="InterPro" id="IPR011557">
    <property type="entry name" value="GyrB"/>
</dbReference>
<proteinExistence type="inferred from homology"/>
<dbReference type="GO" id="GO:0034335">
    <property type="term" value="F:DNA negative supercoiling activity"/>
    <property type="evidence" value="ECO:0007669"/>
    <property type="project" value="UniProtKB-ARBA"/>
</dbReference>
<dbReference type="SMART" id="SM00387">
    <property type="entry name" value="HATPase_c"/>
    <property type="match status" value="1"/>
</dbReference>
<dbReference type="CDD" id="cd00822">
    <property type="entry name" value="TopoII_Trans_DNA_gyrase"/>
    <property type="match status" value="1"/>
</dbReference>
<dbReference type="InterPro" id="IPR014721">
    <property type="entry name" value="Ribsml_uS5_D2-typ_fold_subgr"/>
</dbReference>
<comment type="similarity">
    <text evidence="2 10">Belongs to the type II topoisomerase GyrB family.</text>
</comment>
<dbReference type="GO" id="GO:0046872">
    <property type="term" value="F:metal ion binding"/>
    <property type="evidence" value="ECO:0007669"/>
    <property type="project" value="UniProtKB-KW"/>
</dbReference>
<dbReference type="InterPro" id="IPR003594">
    <property type="entry name" value="HATPase_dom"/>
</dbReference>
<dbReference type="Proteomes" id="UP000824029">
    <property type="component" value="Unassembled WGS sequence"/>
</dbReference>
<dbReference type="PRINTS" id="PR01159">
    <property type="entry name" value="DNAGYRASEB"/>
</dbReference>
<evidence type="ECO:0000313" key="14">
    <source>
        <dbReference type="Proteomes" id="UP000824029"/>
    </source>
</evidence>
<dbReference type="GO" id="GO:0006261">
    <property type="term" value="P:DNA-templated DNA replication"/>
    <property type="evidence" value="ECO:0007669"/>
    <property type="project" value="UniProtKB-UniRule"/>
</dbReference>
<keyword evidence="6 10" id="KW-0460">Magnesium</keyword>
<dbReference type="HAMAP" id="MF_01898">
    <property type="entry name" value="GyrB"/>
    <property type="match status" value="1"/>
</dbReference>
<keyword evidence="9 10" id="KW-0413">Isomerase</keyword>
<dbReference type="InterPro" id="IPR013506">
    <property type="entry name" value="Topo_IIA_bsu_dom2"/>
</dbReference>
<evidence type="ECO:0000256" key="10">
    <source>
        <dbReference type="HAMAP-Rule" id="MF_01898"/>
    </source>
</evidence>
<dbReference type="PROSITE" id="PS50880">
    <property type="entry name" value="TOPRIM"/>
    <property type="match status" value="1"/>
</dbReference>
<evidence type="ECO:0000256" key="3">
    <source>
        <dbReference type="ARBA" id="ARBA00022723"/>
    </source>
</evidence>
<keyword evidence="3 10" id="KW-0479">Metal-binding</keyword>
<dbReference type="CDD" id="cd16928">
    <property type="entry name" value="HATPase_GyrB-like"/>
    <property type="match status" value="1"/>
</dbReference>
<feature type="region of interest" description="Disordered" evidence="11">
    <location>
        <begin position="602"/>
        <end position="627"/>
    </location>
</feature>
<dbReference type="FunFam" id="3.30.230.10:FF:000005">
    <property type="entry name" value="DNA gyrase subunit B"/>
    <property type="match status" value="1"/>
</dbReference>
<dbReference type="GO" id="GO:0003677">
    <property type="term" value="F:DNA binding"/>
    <property type="evidence" value="ECO:0007669"/>
    <property type="project" value="UniProtKB-KW"/>
</dbReference>
<dbReference type="PANTHER" id="PTHR45866:SF1">
    <property type="entry name" value="DNA GYRASE SUBUNIT B, MITOCHONDRIAL"/>
    <property type="match status" value="1"/>
</dbReference>
<dbReference type="Pfam" id="PF00204">
    <property type="entry name" value="DNA_gyraseB"/>
    <property type="match status" value="1"/>
</dbReference>
<dbReference type="Pfam" id="PF02518">
    <property type="entry name" value="HATPase_c"/>
    <property type="match status" value="1"/>
</dbReference>
<keyword evidence="4 10" id="KW-0547">Nucleotide-binding</keyword>
<evidence type="ECO:0000256" key="9">
    <source>
        <dbReference type="ARBA" id="ARBA00023235"/>
    </source>
</evidence>
<dbReference type="SMART" id="SM00433">
    <property type="entry name" value="TOP2c"/>
    <property type="match status" value="1"/>
</dbReference>
<evidence type="ECO:0000256" key="6">
    <source>
        <dbReference type="ARBA" id="ARBA00022842"/>
    </source>
</evidence>
<feature type="binding site" evidence="10">
    <location>
        <position position="454"/>
    </location>
    <ligand>
        <name>Mg(2+)</name>
        <dbReference type="ChEBI" id="CHEBI:18420"/>
        <label>1</label>
        <note>catalytic</note>
    </ligand>
</feature>
<keyword evidence="7 10" id="KW-0799">Topoisomerase</keyword>
<dbReference type="PRINTS" id="PR00418">
    <property type="entry name" value="TPI2FAMILY"/>
</dbReference>
<evidence type="ECO:0000256" key="1">
    <source>
        <dbReference type="ARBA" id="ARBA00000185"/>
    </source>
</evidence>
<comment type="subcellular location">
    <subcellularLocation>
        <location evidence="10">Cytoplasm</location>
    </subcellularLocation>
</comment>
<keyword evidence="10" id="KW-0963">Cytoplasm</keyword>
<evidence type="ECO:0000256" key="8">
    <source>
        <dbReference type="ARBA" id="ARBA00023125"/>
    </source>
</evidence>
<accession>A0A9D2DJT3</accession>
<dbReference type="PANTHER" id="PTHR45866">
    <property type="entry name" value="DNA GYRASE/TOPOISOMERASE SUBUNIT B"/>
    <property type="match status" value="1"/>
</dbReference>
<feature type="domain" description="Toprim" evidence="12">
    <location>
        <begin position="448"/>
        <end position="568"/>
    </location>
</feature>
<dbReference type="SUPFAM" id="SSF55874">
    <property type="entry name" value="ATPase domain of HSP90 chaperone/DNA topoisomerase II/histidine kinase"/>
    <property type="match status" value="1"/>
</dbReference>
<evidence type="ECO:0000256" key="11">
    <source>
        <dbReference type="SAM" id="MobiDB-lite"/>
    </source>
</evidence>
<dbReference type="EMBL" id="DXBZ01000066">
    <property type="protein sequence ID" value="HIZ18218.1"/>
    <property type="molecule type" value="Genomic_DNA"/>
</dbReference>
<evidence type="ECO:0000259" key="12">
    <source>
        <dbReference type="PROSITE" id="PS50880"/>
    </source>
</evidence>
<dbReference type="SUPFAM" id="SSF54211">
    <property type="entry name" value="Ribosomal protein S5 domain 2-like"/>
    <property type="match status" value="1"/>
</dbReference>
<dbReference type="NCBIfam" id="NF011501">
    <property type="entry name" value="PRK14939.1"/>
    <property type="match status" value="1"/>
</dbReference>
<dbReference type="FunFam" id="3.30.565.10:FF:000002">
    <property type="entry name" value="DNA gyrase subunit B"/>
    <property type="match status" value="1"/>
</dbReference>
<dbReference type="InterPro" id="IPR013760">
    <property type="entry name" value="Topo_IIA-like_dom_sf"/>
</dbReference>
<comment type="catalytic activity">
    <reaction evidence="1 10">
        <text>ATP-dependent breakage, passage and rejoining of double-stranded DNA.</text>
        <dbReference type="EC" id="5.6.2.2"/>
    </reaction>
</comment>
<gene>
    <name evidence="10 13" type="primary">gyrB</name>
    <name evidence="13" type="ORF">IAA22_03775</name>
</gene>
<dbReference type="GO" id="GO:0005737">
    <property type="term" value="C:cytoplasm"/>
    <property type="evidence" value="ECO:0007669"/>
    <property type="project" value="UniProtKB-SubCell"/>
</dbReference>
<keyword evidence="8" id="KW-0238">DNA-binding</keyword>
<dbReference type="InterPro" id="IPR018522">
    <property type="entry name" value="TopoIIA_CS"/>
</dbReference>
<dbReference type="InterPro" id="IPR006171">
    <property type="entry name" value="TOPRIM_dom"/>
</dbReference>
<name>A0A9D2DJT3_9ACTN</name>
<protein>
    <recommendedName>
        <fullName evidence="10">DNA gyrase subunit B</fullName>
        <ecNumber evidence="10">5.6.2.2</ecNumber>
    </recommendedName>
</protein>
<dbReference type="InterPro" id="IPR020568">
    <property type="entry name" value="Ribosomal_Su5_D2-typ_SF"/>
</dbReference>
<dbReference type="InterPro" id="IPR013759">
    <property type="entry name" value="Topo_IIA_B_C"/>
</dbReference>
<comment type="cofactor">
    <cofactor evidence="10">
        <name>Mg(2+)</name>
        <dbReference type="ChEBI" id="CHEBI:18420"/>
    </cofactor>
    <cofactor evidence="10">
        <name>Mn(2+)</name>
        <dbReference type="ChEBI" id="CHEBI:29035"/>
    </cofactor>
    <cofactor evidence="10">
        <name>Ca(2+)</name>
        <dbReference type="ChEBI" id="CHEBI:29108"/>
    </cofactor>
    <text evidence="10">Binds two Mg(2+) per subunit. The magnesium ions form salt bridges with both the protein and the DNA. Can also accept other divalent metal cations, such as Mn(2+) or Ca(2+).</text>
</comment>
<dbReference type="NCBIfam" id="NF004189">
    <property type="entry name" value="PRK05644.1"/>
    <property type="match status" value="1"/>
</dbReference>
<evidence type="ECO:0000256" key="4">
    <source>
        <dbReference type="ARBA" id="ARBA00022741"/>
    </source>
</evidence>
<dbReference type="InterPro" id="IPR001241">
    <property type="entry name" value="Topo_IIA"/>
</dbReference>